<name>A0A914RN54_PAREQ</name>
<keyword evidence="6" id="KW-1185">Reference proteome</keyword>
<dbReference type="Proteomes" id="UP000887564">
    <property type="component" value="Unplaced"/>
</dbReference>
<keyword evidence="4" id="KW-0862">Zinc</keyword>
<dbReference type="InterPro" id="IPR001258">
    <property type="entry name" value="NHL_repeat"/>
</dbReference>
<reference evidence="7" key="1">
    <citation type="submission" date="2022-11" db="UniProtKB">
        <authorList>
            <consortium name="WormBaseParasite"/>
        </authorList>
    </citation>
    <scope>IDENTIFICATION</scope>
</reference>
<dbReference type="Pfam" id="PF01436">
    <property type="entry name" value="NHL"/>
    <property type="match status" value="3"/>
</dbReference>
<organism evidence="6 7">
    <name type="scientific">Parascaris equorum</name>
    <name type="common">Equine roundworm</name>
    <dbReference type="NCBI Taxonomy" id="6256"/>
    <lineage>
        <taxon>Eukaryota</taxon>
        <taxon>Metazoa</taxon>
        <taxon>Ecdysozoa</taxon>
        <taxon>Nematoda</taxon>
        <taxon>Chromadorea</taxon>
        <taxon>Rhabditida</taxon>
        <taxon>Spirurina</taxon>
        <taxon>Ascaridomorpha</taxon>
        <taxon>Ascaridoidea</taxon>
        <taxon>Ascarididae</taxon>
        <taxon>Parascaris</taxon>
    </lineage>
</organism>
<proteinExistence type="predicted"/>
<evidence type="ECO:0000256" key="4">
    <source>
        <dbReference type="ARBA" id="ARBA00022833"/>
    </source>
</evidence>
<keyword evidence="2" id="KW-0677">Repeat</keyword>
<evidence type="ECO:0000256" key="1">
    <source>
        <dbReference type="ARBA" id="ARBA00022723"/>
    </source>
</evidence>
<evidence type="ECO:0000256" key="5">
    <source>
        <dbReference type="PROSITE-ProRule" id="PRU00504"/>
    </source>
</evidence>
<dbReference type="InterPro" id="IPR050952">
    <property type="entry name" value="TRIM-NHL_E3_ligases"/>
</dbReference>
<dbReference type="WBParaSite" id="PEQ_0000332001-mRNA-1">
    <property type="protein sequence ID" value="PEQ_0000332001-mRNA-1"/>
    <property type="gene ID" value="PEQ_0000332001"/>
</dbReference>
<dbReference type="GO" id="GO:0008270">
    <property type="term" value="F:zinc ion binding"/>
    <property type="evidence" value="ECO:0007669"/>
    <property type="project" value="UniProtKB-KW"/>
</dbReference>
<evidence type="ECO:0000313" key="6">
    <source>
        <dbReference type="Proteomes" id="UP000887564"/>
    </source>
</evidence>
<dbReference type="AlphaFoldDB" id="A0A914RN54"/>
<feature type="repeat" description="NHL" evidence="5">
    <location>
        <begin position="60"/>
        <end position="103"/>
    </location>
</feature>
<dbReference type="GO" id="GO:0000209">
    <property type="term" value="P:protein polyubiquitination"/>
    <property type="evidence" value="ECO:0007669"/>
    <property type="project" value="TreeGrafter"/>
</dbReference>
<sequence length="146" mass="16710">MRTGYENRVHSSNRKVANEFQDNHRVQVFDSNGQFQTQQLYVTDSSNHRVSVFDHNGNPVFQFGQEGFHNGQLKFPRGIAVDDQGFIIVADSGNNRVQIFYPDGRFMRCFGTWGNGPGQLKGLEDVTICDKTIIVSDRENHRIQLF</sequence>
<accession>A0A914RN54</accession>
<keyword evidence="3" id="KW-0863">Zinc-finger</keyword>
<dbReference type="PROSITE" id="PS51125">
    <property type="entry name" value="NHL"/>
    <property type="match status" value="2"/>
</dbReference>
<feature type="repeat" description="NHL" evidence="5">
    <location>
        <begin position="107"/>
        <end position="146"/>
    </location>
</feature>
<dbReference type="SUPFAM" id="SSF63829">
    <property type="entry name" value="Calcium-dependent phosphotriesterase"/>
    <property type="match status" value="1"/>
</dbReference>
<dbReference type="GO" id="GO:0043161">
    <property type="term" value="P:proteasome-mediated ubiquitin-dependent protein catabolic process"/>
    <property type="evidence" value="ECO:0007669"/>
    <property type="project" value="TreeGrafter"/>
</dbReference>
<evidence type="ECO:0000256" key="3">
    <source>
        <dbReference type="ARBA" id="ARBA00022771"/>
    </source>
</evidence>
<evidence type="ECO:0000256" key="2">
    <source>
        <dbReference type="ARBA" id="ARBA00022737"/>
    </source>
</evidence>
<dbReference type="InterPro" id="IPR011042">
    <property type="entry name" value="6-blade_b-propeller_TolB-like"/>
</dbReference>
<dbReference type="PANTHER" id="PTHR24104">
    <property type="entry name" value="E3 UBIQUITIN-PROTEIN LIGASE NHLRC1-RELATED"/>
    <property type="match status" value="1"/>
</dbReference>
<dbReference type="Gene3D" id="2.120.10.30">
    <property type="entry name" value="TolB, C-terminal domain"/>
    <property type="match status" value="1"/>
</dbReference>
<dbReference type="GO" id="GO:0061630">
    <property type="term" value="F:ubiquitin protein ligase activity"/>
    <property type="evidence" value="ECO:0007669"/>
    <property type="project" value="TreeGrafter"/>
</dbReference>
<protein>
    <submittedName>
        <fullName evidence="7">Uncharacterized protein</fullName>
    </submittedName>
</protein>
<evidence type="ECO:0000313" key="7">
    <source>
        <dbReference type="WBParaSite" id="PEQ_0000332001-mRNA-1"/>
    </source>
</evidence>
<keyword evidence="1" id="KW-0479">Metal-binding</keyword>
<dbReference type="FunFam" id="2.120.10.30:FF:000013">
    <property type="entry name" value="E3 ubiquitin-protein ligase TRIM71"/>
    <property type="match status" value="1"/>
</dbReference>
<dbReference type="PANTHER" id="PTHR24104:SF47">
    <property type="entry name" value="E3 UBIQUITIN-PROTEIN LIGASE NHLRC1"/>
    <property type="match status" value="1"/>
</dbReference>